<dbReference type="SUPFAM" id="SSF140453">
    <property type="entry name" value="EsxAB dimer-like"/>
    <property type="match status" value="1"/>
</dbReference>
<evidence type="ECO:0000313" key="2">
    <source>
        <dbReference type="EMBL" id="SPW28153.1"/>
    </source>
</evidence>
<dbReference type="AlphaFoldDB" id="A0A448TJ44"/>
<evidence type="ECO:0000313" key="3">
    <source>
        <dbReference type="Proteomes" id="UP000249886"/>
    </source>
</evidence>
<dbReference type="Proteomes" id="UP000249886">
    <property type="component" value="Unassembled WGS sequence"/>
</dbReference>
<dbReference type="InterPro" id="IPR036689">
    <property type="entry name" value="ESAT-6-like_sf"/>
</dbReference>
<proteinExistence type="predicted"/>
<gene>
    <name evidence="2" type="ORF">NCTC10254_01179</name>
</gene>
<dbReference type="NCBIfam" id="TIGR03930">
    <property type="entry name" value="WXG100_ESAT6"/>
    <property type="match status" value="1"/>
</dbReference>
<feature type="compositionally biased region" description="Polar residues" evidence="1">
    <location>
        <begin position="17"/>
        <end position="31"/>
    </location>
</feature>
<name>A0A448TJ44_9CORY</name>
<sequence length="112" mass="12137">MAGQESLSVEHGAVSSHVASLQAHHSTLQGQSSKFLSAIEPLKGSWKGDSANAWDQMTQAWNENMTKVTQALDQLTGRVDEAGKAYTQGEQDQTSALQQRFAGMQFDEGNIL</sequence>
<comment type="caution">
    <text evidence="2">The sequence shown here is derived from an EMBL/GenBank/DDBJ whole genome shotgun (WGS) entry which is preliminary data.</text>
</comment>
<accession>A0A448TJ44</accession>
<protein>
    <submittedName>
        <fullName evidence="2">Uncharacterized protein conserved in bacteria</fullName>
    </submittedName>
</protein>
<reference evidence="2 3" key="1">
    <citation type="submission" date="2018-06" db="EMBL/GenBank/DDBJ databases">
        <authorList>
            <consortium name="Pathogen Informatics"/>
            <person name="Doyle S."/>
        </authorList>
    </citation>
    <scope>NUCLEOTIDE SEQUENCE [LARGE SCALE GENOMIC DNA]</scope>
    <source>
        <strain evidence="2 3">NCTC10254</strain>
    </source>
</reference>
<feature type="region of interest" description="Disordered" evidence="1">
    <location>
        <begin position="1"/>
        <end position="31"/>
    </location>
</feature>
<dbReference type="InterPro" id="IPR010310">
    <property type="entry name" value="T7SS_ESAT-6-like"/>
</dbReference>
<dbReference type="Pfam" id="PF06013">
    <property type="entry name" value="WXG100"/>
    <property type="match status" value="1"/>
</dbReference>
<dbReference type="Gene3D" id="1.10.287.1060">
    <property type="entry name" value="ESAT-6-like"/>
    <property type="match status" value="1"/>
</dbReference>
<dbReference type="RefSeq" id="WP_005522262.1">
    <property type="nucleotide sequence ID" value="NZ_CAJPQJ010000014.1"/>
</dbReference>
<evidence type="ECO:0000256" key="1">
    <source>
        <dbReference type="SAM" id="MobiDB-lite"/>
    </source>
</evidence>
<dbReference type="GeneID" id="84573756"/>
<organism evidence="2 3">
    <name type="scientific">Corynebacterium matruchotii</name>
    <dbReference type="NCBI Taxonomy" id="43768"/>
    <lineage>
        <taxon>Bacteria</taxon>
        <taxon>Bacillati</taxon>
        <taxon>Actinomycetota</taxon>
        <taxon>Actinomycetes</taxon>
        <taxon>Mycobacteriales</taxon>
        <taxon>Corynebacteriaceae</taxon>
        <taxon>Corynebacterium</taxon>
    </lineage>
</organism>
<dbReference type="EMBL" id="UARK01000005">
    <property type="protein sequence ID" value="SPW28153.1"/>
    <property type="molecule type" value="Genomic_DNA"/>
</dbReference>